<gene>
    <name evidence="2" type="ORF">DFH08DRAFT_822210</name>
</gene>
<comment type="caution">
    <text evidence="2">The sequence shown here is derived from an EMBL/GenBank/DDBJ whole genome shotgun (WGS) entry which is preliminary data.</text>
</comment>
<proteinExistence type="predicted"/>
<feature type="compositionally biased region" description="Low complexity" evidence="1">
    <location>
        <begin position="258"/>
        <end position="267"/>
    </location>
</feature>
<evidence type="ECO:0000256" key="1">
    <source>
        <dbReference type="SAM" id="MobiDB-lite"/>
    </source>
</evidence>
<reference evidence="2" key="1">
    <citation type="submission" date="2023-03" db="EMBL/GenBank/DDBJ databases">
        <title>Massive genome expansion in bonnet fungi (Mycena s.s.) driven by repeated elements and novel gene families across ecological guilds.</title>
        <authorList>
            <consortium name="Lawrence Berkeley National Laboratory"/>
            <person name="Harder C.B."/>
            <person name="Miyauchi S."/>
            <person name="Viragh M."/>
            <person name="Kuo A."/>
            <person name="Thoen E."/>
            <person name="Andreopoulos B."/>
            <person name="Lu D."/>
            <person name="Skrede I."/>
            <person name="Drula E."/>
            <person name="Henrissat B."/>
            <person name="Morin E."/>
            <person name="Kohler A."/>
            <person name="Barry K."/>
            <person name="LaButti K."/>
            <person name="Morin E."/>
            <person name="Salamov A."/>
            <person name="Lipzen A."/>
            <person name="Mereny Z."/>
            <person name="Hegedus B."/>
            <person name="Baldrian P."/>
            <person name="Stursova M."/>
            <person name="Weitz H."/>
            <person name="Taylor A."/>
            <person name="Grigoriev I.V."/>
            <person name="Nagy L.G."/>
            <person name="Martin F."/>
            <person name="Kauserud H."/>
        </authorList>
    </citation>
    <scope>NUCLEOTIDE SEQUENCE</scope>
    <source>
        <strain evidence="2">CBHHK002</strain>
    </source>
</reference>
<name>A0AAD6Z911_9AGAR</name>
<feature type="region of interest" description="Disordered" evidence="1">
    <location>
        <begin position="247"/>
        <end position="267"/>
    </location>
</feature>
<organism evidence="2 3">
    <name type="scientific">Mycena albidolilacea</name>
    <dbReference type="NCBI Taxonomy" id="1033008"/>
    <lineage>
        <taxon>Eukaryota</taxon>
        <taxon>Fungi</taxon>
        <taxon>Dikarya</taxon>
        <taxon>Basidiomycota</taxon>
        <taxon>Agaricomycotina</taxon>
        <taxon>Agaricomycetes</taxon>
        <taxon>Agaricomycetidae</taxon>
        <taxon>Agaricales</taxon>
        <taxon>Marasmiineae</taxon>
        <taxon>Mycenaceae</taxon>
        <taxon>Mycena</taxon>
    </lineage>
</organism>
<dbReference type="Proteomes" id="UP001218218">
    <property type="component" value="Unassembled WGS sequence"/>
</dbReference>
<accession>A0AAD6Z911</accession>
<dbReference type="AlphaFoldDB" id="A0AAD6Z911"/>
<sequence>MQEGGGHRGSATQDSDGDREDNSEDKLPRPLRSALAGSHSESECKDQSFCWDIAKHSWLCEDEDQPLQALKRCLKSCHATANSVAMLVDGGGESKLSLPPSPGPAPQPIPLLRCPAAGAQFQPANQCSWIHLLGTKWTNLPSARQICLSSARQIHLAVMSKSLQPSPSFHPPASPVVISAGPPNATTDPSKPLQRSQTSSFNAVASSLKLPPTDLGTLYSIKNLQPIGCIIWVARAAGLLLSAVSSTGLSTPPPPADDAPLLPTDDTALGTPPPASFGLPGLLAGLPTMSVGPTAPALPTPSAPIMPATAPIVPAAPAITFDPAALVLAVVQIDQFMAAFKGYSIEDLAAALQNIKK</sequence>
<protein>
    <submittedName>
        <fullName evidence="2">Uncharacterized protein</fullName>
    </submittedName>
</protein>
<feature type="region of interest" description="Disordered" evidence="1">
    <location>
        <begin position="1"/>
        <end position="40"/>
    </location>
</feature>
<dbReference type="EMBL" id="JARIHO010000072">
    <property type="protein sequence ID" value="KAJ7312475.1"/>
    <property type="molecule type" value="Genomic_DNA"/>
</dbReference>
<evidence type="ECO:0000313" key="2">
    <source>
        <dbReference type="EMBL" id="KAJ7312475.1"/>
    </source>
</evidence>
<keyword evidence="3" id="KW-1185">Reference proteome</keyword>
<evidence type="ECO:0000313" key="3">
    <source>
        <dbReference type="Proteomes" id="UP001218218"/>
    </source>
</evidence>